<keyword evidence="12" id="KW-1185">Reference proteome</keyword>
<feature type="transmembrane region" description="Helical" evidence="9">
    <location>
        <begin position="113"/>
        <end position="136"/>
    </location>
</feature>
<keyword evidence="4 9" id="KW-0997">Cell inner membrane</keyword>
<dbReference type="Proteomes" id="UP000529637">
    <property type="component" value="Unassembled WGS sequence"/>
</dbReference>
<evidence type="ECO:0000256" key="3">
    <source>
        <dbReference type="ARBA" id="ARBA00022475"/>
    </source>
</evidence>
<comment type="caution">
    <text evidence="11">The sequence shown here is derived from an EMBL/GenBank/DDBJ whole genome shotgun (WGS) entry which is preliminary data.</text>
</comment>
<keyword evidence="7 9" id="KW-0472">Membrane</keyword>
<keyword evidence="3" id="KW-1003">Cell membrane</keyword>
<dbReference type="EMBL" id="JABWMJ010000009">
    <property type="protein sequence ID" value="NUZ07701.1"/>
    <property type="molecule type" value="Genomic_DNA"/>
</dbReference>
<comment type="function">
    <text evidence="9">Part of the tripartite ATP-independent periplasmic (TRAP) transport system.</text>
</comment>
<organism evidence="11 12">
    <name type="scientific">Piscinibacter koreensis</name>
    <dbReference type="NCBI Taxonomy" id="2742824"/>
    <lineage>
        <taxon>Bacteria</taxon>
        <taxon>Pseudomonadati</taxon>
        <taxon>Pseudomonadota</taxon>
        <taxon>Betaproteobacteria</taxon>
        <taxon>Burkholderiales</taxon>
        <taxon>Sphaerotilaceae</taxon>
        <taxon>Piscinibacter</taxon>
    </lineage>
</organism>
<comment type="subunit">
    <text evidence="9">The complex comprises the extracytoplasmic solute receptor protein and the two transmembrane proteins.</text>
</comment>
<name>A0A7Y6TY39_9BURK</name>
<comment type="subcellular location">
    <subcellularLocation>
        <location evidence="1 9">Cell inner membrane</location>
        <topology evidence="1 9">Multi-pass membrane protein</topology>
    </subcellularLocation>
</comment>
<keyword evidence="6 9" id="KW-1133">Transmembrane helix</keyword>
<gene>
    <name evidence="11" type="ORF">HQN59_18210</name>
</gene>
<evidence type="ECO:0000256" key="4">
    <source>
        <dbReference type="ARBA" id="ARBA00022519"/>
    </source>
</evidence>
<dbReference type="InterPro" id="IPR055348">
    <property type="entry name" value="DctQ"/>
</dbReference>
<evidence type="ECO:0000256" key="1">
    <source>
        <dbReference type="ARBA" id="ARBA00004429"/>
    </source>
</evidence>
<evidence type="ECO:0000256" key="2">
    <source>
        <dbReference type="ARBA" id="ARBA00022448"/>
    </source>
</evidence>
<feature type="domain" description="Tripartite ATP-independent periplasmic transporters DctQ component" evidence="10">
    <location>
        <begin position="15"/>
        <end position="144"/>
    </location>
</feature>
<protein>
    <recommendedName>
        <fullName evidence="9">TRAP transporter small permease protein</fullName>
    </recommendedName>
</protein>
<sequence>MRVLEGAAALLLLLLMLVVLVDVVGRNVANRPLPWGTEFLEIVLGAMIFLLYPVLAWSGGHITVDLISTRPQIRRAQRTLASVIGATLFALIAWCLGRQAMRAIGYGEATPILGIPLGVVLTGMSILGAAAGLAFVAAMARTWRGKTDAPSHHIEAI</sequence>
<evidence type="ECO:0000313" key="12">
    <source>
        <dbReference type="Proteomes" id="UP000529637"/>
    </source>
</evidence>
<dbReference type="RefSeq" id="WP_176070552.1">
    <property type="nucleotide sequence ID" value="NZ_JABWMJ010000009.1"/>
</dbReference>
<evidence type="ECO:0000256" key="7">
    <source>
        <dbReference type="ARBA" id="ARBA00023136"/>
    </source>
</evidence>
<evidence type="ECO:0000256" key="8">
    <source>
        <dbReference type="ARBA" id="ARBA00038436"/>
    </source>
</evidence>
<evidence type="ECO:0000256" key="9">
    <source>
        <dbReference type="RuleBase" id="RU369079"/>
    </source>
</evidence>
<reference evidence="11 12" key="1">
    <citation type="submission" date="2020-06" db="EMBL/GenBank/DDBJ databases">
        <title>Schlegella sp. ID0723 isolated from air conditioner.</title>
        <authorList>
            <person name="Kim D.Y."/>
            <person name="Kim D.-U."/>
        </authorList>
    </citation>
    <scope>NUCLEOTIDE SEQUENCE [LARGE SCALE GENOMIC DNA]</scope>
    <source>
        <strain evidence="11 12">ID0723</strain>
    </source>
</reference>
<dbReference type="PANTHER" id="PTHR35011">
    <property type="entry name" value="2,3-DIKETO-L-GULONATE TRAP TRANSPORTER SMALL PERMEASE PROTEIN YIAM"/>
    <property type="match status" value="1"/>
</dbReference>
<feature type="transmembrane region" description="Helical" evidence="9">
    <location>
        <begin position="42"/>
        <end position="67"/>
    </location>
</feature>
<comment type="similarity">
    <text evidence="8 9">Belongs to the TRAP transporter small permease family.</text>
</comment>
<dbReference type="Pfam" id="PF04290">
    <property type="entry name" value="DctQ"/>
    <property type="match status" value="1"/>
</dbReference>
<proteinExistence type="inferred from homology"/>
<dbReference type="GO" id="GO:0015740">
    <property type="term" value="P:C4-dicarboxylate transport"/>
    <property type="evidence" value="ECO:0007669"/>
    <property type="project" value="TreeGrafter"/>
</dbReference>
<keyword evidence="2 9" id="KW-0813">Transport</keyword>
<evidence type="ECO:0000313" key="11">
    <source>
        <dbReference type="EMBL" id="NUZ07701.1"/>
    </source>
</evidence>
<evidence type="ECO:0000259" key="10">
    <source>
        <dbReference type="Pfam" id="PF04290"/>
    </source>
</evidence>
<dbReference type="GO" id="GO:0022857">
    <property type="term" value="F:transmembrane transporter activity"/>
    <property type="evidence" value="ECO:0007669"/>
    <property type="project" value="UniProtKB-UniRule"/>
</dbReference>
<accession>A0A7Y6TY39</accession>
<dbReference type="GO" id="GO:0005886">
    <property type="term" value="C:plasma membrane"/>
    <property type="evidence" value="ECO:0007669"/>
    <property type="project" value="UniProtKB-SubCell"/>
</dbReference>
<dbReference type="PANTHER" id="PTHR35011:SF10">
    <property type="entry name" value="TRAP TRANSPORTER SMALL PERMEASE PROTEIN"/>
    <property type="match status" value="1"/>
</dbReference>
<feature type="transmembrane region" description="Helical" evidence="9">
    <location>
        <begin position="79"/>
        <end position="101"/>
    </location>
</feature>
<keyword evidence="5 9" id="KW-0812">Transmembrane</keyword>
<evidence type="ECO:0000256" key="5">
    <source>
        <dbReference type="ARBA" id="ARBA00022692"/>
    </source>
</evidence>
<dbReference type="InterPro" id="IPR007387">
    <property type="entry name" value="TRAP_DctQ"/>
</dbReference>
<evidence type="ECO:0000256" key="6">
    <source>
        <dbReference type="ARBA" id="ARBA00022989"/>
    </source>
</evidence>
<dbReference type="AlphaFoldDB" id="A0A7Y6TY39"/>
<comment type="caution">
    <text evidence="9">Lacks conserved residue(s) required for the propagation of feature annotation.</text>
</comment>